<dbReference type="EMBL" id="JOKG01000001">
    <property type="protein sequence ID" value="KEQ16082.1"/>
    <property type="molecule type" value="Genomic_DNA"/>
</dbReference>
<name>A0A081NCA9_9GAMM</name>
<dbReference type="CDD" id="cd03794">
    <property type="entry name" value="GT4_WbuB-like"/>
    <property type="match status" value="1"/>
</dbReference>
<sequence length="402" mass="44431">MKILLHTQWFDPEPTFKGLLFARALRDAGHEVEVLTGFPNYPSGKVYDGYKISYYKKECIDGIIVHRVPLYPSHDSSSFKRALNYISFCISSFLLGLIKCRNVDVIYSYHPPLTTSLSSVFIGFLKRVPVVLDIQDLWPDTLSATGMINNKKVLKVIGVACKVTYKMSSRIVVLSPGFKSRLISYGVPENKINIIYNWCDEQAVTHFQTCDSKLPDNNKLNLLFAGNMGFAQGLPAIVMAAELLKKKNIPVNIVLLGDGVGKNHAIEMAQEIELDNIYFIPRVPMSEVGSLLSTSDILLVHLNDNDLFKITIPSRTQSNLAIGKPIIMGVAGDAADLVKKSGAGLVCEPNNPESLAAAITTMAEMSPEDRNAMGLAGKKFYYDNLSLDKGVEKFISIFKDIV</sequence>
<evidence type="ECO:0000259" key="1">
    <source>
        <dbReference type="Pfam" id="PF00534"/>
    </source>
</evidence>
<reference evidence="3 4" key="1">
    <citation type="submission" date="2014-06" db="EMBL/GenBank/DDBJ databases">
        <title>Whole Genome Sequences of Three Symbiotic Endozoicomonas Bacteria.</title>
        <authorList>
            <person name="Neave M.J."/>
            <person name="Apprill A."/>
            <person name="Voolstra C.R."/>
        </authorList>
    </citation>
    <scope>NUCLEOTIDE SEQUENCE [LARGE SCALE GENOMIC DNA]</scope>
    <source>
        <strain evidence="3 4">LMG 24815</strain>
    </source>
</reference>
<protein>
    <submittedName>
        <fullName evidence="3">Glycosyltransferase</fullName>
    </submittedName>
</protein>
<dbReference type="RefSeq" id="WP_034873333.1">
    <property type="nucleotide sequence ID" value="NZ_JOKG01000001.1"/>
</dbReference>
<evidence type="ECO:0000313" key="4">
    <source>
        <dbReference type="Proteomes" id="UP000028006"/>
    </source>
</evidence>
<dbReference type="eggNOG" id="COG0438">
    <property type="taxonomic scope" value="Bacteria"/>
</dbReference>
<comment type="caution">
    <text evidence="3">The sequence shown here is derived from an EMBL/GenBank/DDBJ whole genome shotgun (WGS) entry which is preliminary data.</text>
</comment>
<dbReference type="InterPro" id="IPR001296">
    <property type="entry name" value="Glyco_trans_1"/>
</dbReference>
<accession>A0A081NCA9</accession>
<dbReference type="SUPFAM" id="SSF53756">
    <property type="entry name" value="UDP-Glycosyltransferase/glycogen phosphorylase"/>
    <property type="match status" value="1"/>
</dbReference>
<organism evidence="3 4">
    <name type="scientific">Endozoicomonas montiporae</name>
    <dbReference type="NCBI Taxonomy" id="1027273"/>
    <lineage>
        <taxon>Bacteria</taxon>
        <taxon>Pseudomonadati</taxon>
        <taxon>Pseudomonadota</taxon>
        <taxon>Gammaproteobacteria</taxon>
        <taxon>Oceanospirillales</taxon>
        <taxon>Endozoicomonadaceae</taxon>
        <taxon>Endozoicomonas</taxon>
    </lineage>
</organism>
<dbReference type="Proteomes" id="UP000028006">
    <property type="component" value="Unassembled WGS sequence"/>
</dbReference>
<dbReference type="GO" id="GO:1901135">
    <property type="term" value="P:carbohydrate derivative metabolic process"/>
    <property type="evidence" value="ECO:0007669"/>
    <property type="project" value="UniProtKB-ARBA"/>
</dbReference>
<dbReference type="Pfam" id="PF13579">
    <property type="entry name" value="Glyco_trans_4_4"/>
    <property type="match status" value="1"/>
</dbReference>
<evidence type="ECO:0000313" key="3">
    <source>
        <dbReference type="EMBL" id="KEQ16082.1"/>
    </source>
</evidence>
<keyword evidence="4" id="KW-1185">Reference proteome</keyword>
<dbReference type="Gene3D" id="3.40.50.2000">
    <property type="entry name" value="Glycogen Phosphorylase B"/>
    <property type="match status" value="2"/>
</dbReference>
<evidence type="ECO:0000259" key="2">
    <source>
        <dbReference type="Pfam" id="PF13579"/>
    </source>
</evidence>
<proteinExistence type="predicted"/>
<feature type="domain" description="Glycosyl transferase family 1" evidence="1">
    <location>
        <begin position="215"/>
        <end position="379"/>
    </location>
</feature>
<dbReference type="GO" id="GO:0016757">
    <property type="term" value="F:glycosyltransferase activity"/>
    <property type="evidence" value="ECO:0007669"/>
    <property type="project" value="InterPro"/>
</dbReference>
<gene>
    <name evidence="3" type="ORF">GZ77_06360</name>
</gene>
<dbReference type="Pfam" id="PF00534">
    <property type="entry name" value="Glycos_transf_1"/>
    <property type="match status" value="1"/>
</dbReference>
<dbReference type="PANTHER" id="PTHR12526">
    <property type="entry name" value="GLYCOSYLTRANSFERASE"/>
    <property type="match status" value="1"/>
</dbReference>
<keyword evidence="3" id="KW-0808">Transferase</keyword>
<dbReference type="InterPro" id="IPR028098">
    <property type="entry name" value="Glyco_trans_4-like_N"/>
</dbReference>
<dbReference type="AlphaFoldDB" id="A0A081NCA9"/>
<feature type="domain" description="Glycosyltransferase subfamily 4-like N-terminal" evidence="2">
    <location>
        <begin position="21"/>
        <end position="198"/>
    </location>
</feature>